<dbReference type="Pfam" id="PF13847">
    <property type="entry name" value="Methyltransf_31"/>
    <property type="match status" value="1"/>
</dbReference>
<accession>A0AAN5HZM2</accession>
<dbReference type="Gene3D" id="3.40.50.150">
    <property type="entry name" value="Vaccinia Virus protein VP39"/>
    <property type="match status" value="1"/>
</dbReference>
<evidence type="ECO:0000259" key="1">
    <source>
        <dbReference type="Pfam" id="PF13847"/>
    </source>
</evidence>
<dbReference type="SUPFAM" id="SSF53335">
    <property type="entry name" value="S-adenosyl-L-methionine-dependent methyltransferases"/>
    <property type="match status" value="1"/>
</dbReference>
<dbReference type="SUPFAM" id="SSF46785">
    <property type="entry name" value="Winged helix' DNA-binding domain"/>
    <property type="match status" value="1"/>
</dbReference>
<comment type="caution">
    <text evidence="3">The sequence shown here is derived from an EMBL/GenBank/DDBJ whole genome shotgun (WGS) entry which is preliminary data.</text>
</comment>
<dbReference type="InterPro" id="IPR025714">
    <property type="entry name" value="Methyltranfer_dom"/>
</dbReference>
<organism evidence="3 4">
    <name type="scientific">Pristionchus mayeri</name>
    <dbReference type="NCBI Taxonomy" id="1317129"/>
    <lineage>
        <taxon>Eukaryota</taxon>
        <taxon>Metazoa</taxon>
        <taxon>Ecdysozoa</taxon>
        <taxon>Nematoda</taxon>
        <taxon>Chromadorea</taxon>
        <taxon>Rhabditida</taxon>
        <taxon>Rhabditina</taxon>
        <taxon>Diplogasteromorpha</taxon>
        <taxon>Diplogasteroidea</taxon>
        <taxon>Neodiplogasteridae</taxon>
        <taxon>Pristionchus</taxon>
    </lineage>
</organism>
<feature type="domain" description="Methyltransferase" evidence="1">
    <location>
        <begin position="175"/>
        <end position="290"/>
    </location>
</feature>
<dbReference type="CDD" id="cd02440">
    <property type="entry name" value="AdoMet_MTases"/>
    <property type="match status" value="1"/>
</dbReference>
<keyword evidence="4" id="KW-1185">Reference proteome</keyword>
<dbReference type="InterPro" id="IPR048711">
    <property type="entry name" value="WHD_Rv2258c"/>
</dbReference>
<dbReference type="EMBL" id="BTRK01000004">
    <property type="protein sequence ID" value="GMR46589.1"/>
    <property type="molecule type" value="Genomic_DNA"/>
</dbReference>
<name>A0AAN5HZM2_9BILA</name>
<dbReference type="Pfam" id="PF21320">
    <property type="entry name" value="WHD_Rv2258c"/>
    <property type="match status" value="1"/>
</dbReference>
<dbReference type="Proteomes" id="UP001328107">
    <property type="component" value="Unassembled WGS sequence"/>
</dbReference>
<dbReference type="Gene3D" id="1.10.10.10">
    <property type="entry name" value="Winged helix-like DNA-binding domain superfamily/Winged helix DNA-binding domain"/>
    <property type="match status" value="1"/>
</dbReference>
<evidence type="ECO:0000313" key="3">
    <source>
        <dbReference type="EMBL" id="GMR46589.1"/>
    </source>
</evidence>
<evidence type="ECO:0000313" key="4">
    <source>
        <dbReference type="Proteomes" id="UP001328107"/>
    </source>
</evidence>
<dbReference type="AlphaFoldDB" id="A0AAN5HZM2"/>
<evidence type="ECO:0008006" key="5">
    <source>
        <dbReference type="Google" id="ProtNLM"/>
    </source>
</evidence>
<dbReference type="PANTHER" id="PTHR45581:SF3">
    <property type="entry name" value="METHYLTRANSFERASE DOMAIN-CONTAINING PROTEIN"/>
    <property type="match status" value="1"/>
</dbReference>
<dbReference type="InterPro" id="IPR029063">
    <property type="entry name" value="SAM-dependent_MTases_sf"/>
</dbReference>
<evidence type="ECO:0000259" key="2">
    <source>
        <dbReference type="Pfam" id="PF21320"/>
    </source>
</evidence>
<dbReference type="InterPro" id="IPR036390">
    <property type="entry name" value="WH_DNA-bd_sf"/>
</dbReference>
<dbReference type="InterPro" id="IPR036388">
    <property type="entry name" value="WH-like_DNA-bd_sf"/>
</dbReference>
<sequence length="363" mass="39897">QNNNCRNTMSALQERLGNMMMGGLVVPTIALGKRLGLFEALAEVASESAPAEARTVAEKAGCKERYVREWLAVLSCAGFIEITPDEKFWLTEEAKHEFSGLNNLLVAEMLYIPAMLKNFYDLEDAFKREGRHGLEYSQFAEFDQVMDVTTKVLIDKHLISDYMPLIGVSDNRAADGLKVLDIGCGTGSHARKIASAYPKIEIHGADISASAIAKARESSQGLSNLTFHVEDAAKMPSEWTESFDLITIFDACHEQARPDLSLKEVLRMLKSGGTFAMLEPRATSNIHSDKTARGPFSAAPYAISLFHCLPVGSNAPDALCLGMMWGEGKARKLIEEAGFKKELTQVLEPSFSPAHLVYVCKKE</sequence>
<dbReference type="PANTHER" id="PTHR45581">
    <property type="entry name" value="PROTEIN CBG10435"/>
    <property type="match status" value="1"/>
</dbReference>
<feature type="domain" description="S-adenosylmethionine-dependent methyltransferase Rv2258c-like winged HTH" evidence="2">
    <location>
        <begin position="29"/>
        <end position="90"/>
    </location>
</feature>
<reference evidence="4" key="1">
    <citation type="submission" date="2022-10" db="EMBL/GenBank/DDBJ databases">
        <title>Genome assembly of Pristionchus species.</title>
        <authorList>
            <person name="Yoshida K."/>
            <person name="Sommer R.J."/>
        </authorList>
    </citation>
    <scope>NUCLEOTIDE SEQUENCE [LARGE SCALE GENOMIC DNA]</scope>
    <source>
        <strain evidence="4">RS5460</strain>
    </source>
</reference>
<feature type="non-terminal residue" evidence="3">
    <location>
        <position position="1"/>
    </location>
</feature>
<protein>
    <recommendedName>
        <fullName evidence="5">Methyltransferase domain-containing protein</fullName>
    </recommendedName>
</protein>
<gene>
    <name evidence="3" type="ORF">PMAYCL1PPCAC_16784</name>
</gene>
<proteinExistence type="predicted"/>